<accession>A0A2V0Q8K0</accession>
<dbReference type="AlphaFoldDB" id="A0A2V0Q8K0"/>
<sequence>MEDHKALLEERVSRIAAFQTDRSILSHASSLEPLYPWERLAENGPAYLAAIPTSDADQPRAVCTRRIGWKVPNVVICSINRLINKIRRLDLFPPIVQKKAILWLQVFRPYVQCENIAGVGSRIPVIQQVLLHWPHGSKTATLGILQKDIEFVLPFGHD</sequence>
<evidence type="ECO:0000313" key="1">
    <source>
        <dbReference type="EMBL" id="GBH08797.1"/>
    </source>
</evidence>
<gene>
    <name evidence="1" type="ORF">KPSA1_02179</name>
</gene>
<proteinExistence type="predicted"/>
<comment type="caution">
    <text evidence="1">The sequence shown here is derived from an EMBL/GenBank/DDBJ whole genome shotgun (WGS) entry which is preliminary data.</text>
</comment>
<organism evidence="1 2">
    <name type="scientific">Pseudomonas syringae pv. actinidiae</name>
    <dbReference type="NCBI Taxonomy" id="103796"/>
    <lineage>
        <taxon>Bacteria</taxon>
        <taxon>Pseudomonadati</taxon>
        <taxon>Pseudomonadota</taxon>
        <taxon>Gammaproteobacteria</taxon>
        <taxon>Pseudomonadales</taxon>
        <taxon>Pseudomonadaceae</taxon>
        <taxon>Pseudomonas</taxon>
        <taxon>Pseudomonas syringae</taxon>
    </lineage>
</organism>
<dbReference type="EMBL" id="BGJZ01000100">
    <property type="protein sequence ID" value="GBH08797.1"/>
    <property type="molecule type" value="Genomic_DNA"/>
</dbReference>
<reference evidence="1 2" key="1">
    <citation type="submission" date="2018-04" db="EMBL/GenBank/DDBJ databases">
        <title>Draft genome sequence of Pseudomonas syringae pv. actinidiae biovar 1 strains isolated from kiwifruit in Kagawa prefecture.</title>
        <authorList>
            <person name="Tabuchi M."/>
            <person name="Saito M."/>
            <person name="Fujiwara S."/>
            <person name="Sasa N."/>
            <person name="Akimitsu K."/>
            <person name="Gomi K."/>
            <person name="Konishi-Sugita S."/>
            <person name="Hamano K."/>
            <person name="Kataoka I."/>
        </authorList>
    </citation>
    <scope>NUCLEOTIDE SEQUENCE [LARGE SCALE GENOMIC DNA]</scope>
    <source>
        <strain evidence="1 2">MAFF212206</strain>
    </source>
</reference>
<evidence type="ECO:0000313" key="2">
    <source>
        <dbReference type="Proteomes" id="UP000247480"/>
    </source>
</evidence>
<name>A0A2V0Q8K0_PSESF</name>
<dbReference type="Proteomes" id="UP000247480">
    <property type="component" value="Unassembled WGS sequence"/>
</dbReference>
<protein>
    <submittedName>
        <fullName evidence="1">Uncharacterized protein</fullName>
    </submittedName>
</protein>